<dbReference type="EMBL" id="MCGO01000025">
    <property type="protein sequence ID" value="ORY43496.1"/>
    <property type="molecule type" value="Genomic_DNA"/>
</dbReference>
<dbReference type="AlphaFoldDB" id="A0A1Y2C977"/>
<feature type="non-terminal residue" evidence="4">
    <location>
        <position position="882"/>
    </location>
</feature>
<dbReference type="Gene3D" id="1.10.287.70">
    <property type="match status" value="1"/>
</dbReference>
<dbReference type="Gene3D" id="1.10.287.630">
    <property type="entry name" value="Helix hairpin bin"/>
    <property type="match status" value="1"/>
</dbReference>
<feature type="transmembrane region" description="Helical" evidence="2">
    <location>
        <begin position="570"/>
        <end position="591"/>
    </location>
</feature>
<feature type="region of interest" description="Disordered" evidence="1">
    <location>
        <begin position="353"/>
        <end position="396"/>
    </location>
</feature>
<evidence type="ECO:0000313" key="5">
    <source>
        <dbReference type="Proteomes" id="UP000193642"/>
    </source>
</evidence>
<feature type="transmembrane region" description="Helical" evidence="2">
    <location>
        <begin position="622"/>
        <end position="641"/>
    </location>
</feature>
<feature type="domain" description="Cyclic nucleotide-binding" evidence="3">
    <location>
        <begin position="808"/>
        <end position="882"/>
    </location>
</feature>
<dbReference type="OrthoDB" id="2152421at2759"/>
<evidence type="ECO:0000256" key="1">
    <source>
        <dbReference type="SAM" id="MobiDB-lite"/>
    </source>
</evidence>
<dbReference type="InterPro" id="IPR000595">
    <property type="entry name" value="cNMP-bd_dom"/>
</dbReference>
<dbReference type="GO" id="GO:0005249">
    <property type="term" value="F:voltage-gated potassium channel activity"/>
    <property type="evidence" value="ECO:0007669"/>
    <property type="project" value="TreeGrafter"/>
</dbReference>
<dbReference type="Proteomes" id="UP000193642">
    <property type="component" value="Unassembled WGS sequence"/>
</dbReference>
<dbReference type="InterPro" id="IPR051413">
    <property type="entry name" value="K/Na_HCN_channel"/>
</dbReference>
<keyword evidence="2" id="KW-1133">Transmembrane helix</keyword>
<dbReference type="Gene3D" id="2.60.120.10">
    <property type="entry name" value="Jelly Rolls"/>
    <property type="match status" value="1"/>
</dbReference>
<keyword evidence="2" id="KW-0472">Membrane</keyword>
<sequence>MADLNTVLLQKLLDLKSETDSKIEELVLMIQQTQTFPASKARNTQKSNPSLKANHINMGVRWEAEDYSPNIELNNSSRPNFFVSKVTKDTSAGTKASVESLKISGSNLMNGSQFLAFRARRGSLQDHTPLKKTHLDNIIRLESVVSRSSSCDSIAMTSPKWTDNPQFLATLTRSGSSDSGINFDRRTSVSNSLQRKSMAAQGIAVKKSSNLVSQSVLASAVHTEGDGRISTLPRNSKTSSLKSAQRSEISEEAKSNPKTNAESNSSLNVSDSLCRENKIKPASISHTQQLIIPKHLNHLRESSLSQSVSSFDSMEFDKFVEDVKLFASPSPNKINITELTNVEVVQPSLPPPFIPVPKNAGDAPQSQTVSQTPSTTPSRPVVEPQPPPKQHRFSYSTASRQAKKLDSAQKKQILKSIQSMPLLGDVESSWLYDMISYWCLFPAYDSKGRQISVDQFDKSDFDAMKFVVNGIHPKSLFITNFDCFMIIVHFICISLVPFVIGFYELLNYEVLNLFDIGITVFYTLESLITIITPQSKMRSTIYSIREYESMRPFLSAWITSWLKSHLIFDLISTIPFAAIFPTSLTGSYRFLTLLRLVRIFRLPTTIKRCAYYTLIRIKTEKLIGIGYSKIVPIGIAIFIYIHYNACMLYYCGLVNGFPGWTSLWGSIDTASLGERYTWAFLLGVGNMFPLSFKPQSLGEQILSILFIFVGAALYATFVGYISSAAITIDNSGRLYNQKMEELVDYIKWRKLSDETKLKLVSYYETKYRGKYFEEDTLLSEMNEALRTEIKLHNTRDLIVKVPFLRREMGDNRDEIFYSRIASVLHVRYFIPGDNITKQGESGADMFFILSGKVDVFVDGKYKVSLYDGSYFGEVALITKVLR</sequence>
<keyword evidence="2" id="KW-0812">Transmembrane</keyword>
<feature type="transmembrane region" description="Helical" evidence="2">
    <location>
        <begin position="704"/>
        <end position="728"/>
    </location>
</feature>
<dbReference type="PROSITE" id="PS50042">
    <property type="entry name" value="CNMP_BINDING_3"/>
    <property type="match status" value="1"/>
</dbReference>
<name>A0A1Y2C977_9FUNG</name>
<dbReference type="GO" id="GO:0098855">
    <property type="term" value="C:HCN channel complex"/>
    <property type="evidence" value="ECO:0007669"/>
    <property type="project" value="TreeGrafter"/>
</dbReference>
<keyword evidence="5" id="KW-1185">Reference proteome</keyword>
<protein>
    <recommendedName>
        <fullName evidence="3">Cyclic nucleotide-binding domain-containing protein</fullName>
    </recommendedName>
</protein>
<comment type="caution">
    <text evidence="4">The sequence shown here is derived from an EMBL/GenBank/DDBJ whole genome shotgun (WGS) entry which is preliminary data.</text>
</comment>
<feature type="compositionally biased region" description="Polar residues" evidence="1">
    <location>
        <begin position="232"/>
        <end position="247"/>
    </location>
</feature>
<gene>
    <name evidence="4" type="ORF">BCR33DRAFT_766667</name>
</gene>
<feature type="transmembrane region" description="Helical" evidence="2">
    <location>
        <begin position="484"/>
        <end position="503"/>
    </location>
</feature>
<feature type="compositionally biased region" description="Low complexity" evidence="1">
    <location>
        <begin position="364"/>
        <end position="382"/>
    </location>
</feature>
<feature type="region of interest" description="Disordered" evidence="1">
    <location>
        <begin position="223"/>
        <end position="269"/>
    </location>
</feature>
<accession>A0A1Y2C977</accession>
<dbReference type="GO" id="GO:0003254">
    <property type="term" value="P:regulation of membrane depolarization"/>
    <property type="evidence" value="ECO:0007669"/>
    <property type="project" value="TreeGrafter"/>
</dbReference>
<organism evidence="4 5">
    <name type="scientific">Rhizoclosmatium globosum</name>
    <dbReference type="NCBI Taxonomy" id="329046"/>
    <lineage>
        <taxon>Eukaryota</taxon>
        <taxon>Fungi</taxon>
        <taxon>Fungi incertae sedis</taxon>
        <taxon>Chytridiomycota</taxon>
        <taxon>Chytridiomycota incertae sedis</taxon>
        <taxon>Chytridiomycetes</taxon>
        <taxon>Chytridiales</taxon>
        <taxon>Chytriomycetaceae</taxon>
        <taxon>Rhizoclosmatium</taxon>
    </lineage>
</organism>
<dbReference type="InterPro" id="IPR018490">
    <property type="entry name" value="cNMP-bd_dom_sf"/>
</dbReference>
<reference evidence="4 5" key="1">
    <citation type="submission" date="2016-07" db="EMBL/GenBank/DDBJ databases">
        <title>Pervasive Adenine N6-methylation of Active Genes in Fungi.</title>
        <authorList>
            <consortium name="DOE Joint Genome Institute"/>
            <person name="Mondo S.J."/>
            <person name="Dannebaum R.O."/>
            <person name="Kuo R.C."/>
            <person name="Labutti K."/>
            <person name="Haridas S."/>
            <person name="Kuo A."/>
            <person name="Salamov A."/>
            <person name="Ahrendt S.R."/>
            <person name="Lipzen A."/>
            <person name="Sullivan W."/>
            <person name="Andreopoulos W.B."/>
            <person name="Clum A."/>
            <person name="Lindquist E."/>
            <person name="Daum C."/>
            <person name="Ramamoorthy G.K."/>
            <person name="Gryganskyi A."/>
            <person name="Culley D."/>
            <person name="Magnuson J.K."/>
            <person name="James T.Y."/>
            <person name="O'Malley M.A."/>
            <person name="Stajich J.E."/>
            <person name="Spatafora J.W."/>
            <person name="Visel A."/>
            <person name="Grigoriev I.V."/>
        </authorList>
    </citation>
    <scope>NUCLEOTIDE SEQUENCE [LARGE SCALE GENOMIC DNA]</scope>
    <source>
        <strain evidence="4 5">JEL800</strain>
    </source>
</reference>
<dbReference type="SUPFAM" id="SSF51206">
    <property type="entry name" value="cAMP-binding domain-like"/>
    <property type="match status" value="1"/>
</dbReference>
<feature type="compositionally biased region" description="Polar residues" evidence="1">
    <location>
        <begin position="256"/>
        <end position="269"/>
    </location>
</feature>
<dbReference type="SUPFAM" id="SSF81324">
    <property type="entry name" value="Voltage-gated potassium channels"/>
    <property type="match status" value="1"/>
</dbReference>
<feature type="transmembrane region" description="Helical" evidence="2">
    <location>
        <begin position="510"/>
        <end position="531"/>
    </location>
</feature>
<dbReference type="PANTHER" id="PTHR45689:SF5">
    <property type="entry name" value="I[[H]] CHANNEL, ISOFORM E"/>
    <property type="match status" value="1"/>
</dbReference>
<evidence type="ECO:0000313" key="4">
    <source>
        <dbReference type="EMBL" id="ORY43496.1"/>
    </source>
</evidence>
<evidence type="ECO:0000259" key="3">
    <source>
        <dbReference type="PROSITE" id="PS50042"/>
    </source>
</evidence>
<dbReference type="GO" id="GO:0035725">
    <property type="term" value="P:sodium ion transmembrane transport"/>
    <property type="evidence" value="ECO:0007669"/>
    <property type="project" value="TreeGrafter"/>
</dbReference>
<dbReference type="CDD" id="cd00038">
    <property type="entry name" value="CAP_ED"/>
    <property type="match status" value="1"/>
</dbReference>
<dbReference type="PANTHER" id="PTHR45689">
    <property type="entry name" value="I[[H]] CHANNEL, ISOFORM E"/>
    <property type="match status" value="1"/>
</dbReference>
<evidence type="ECO:0000256" key="2">
    <source>
        <dbReference type="SAM" id="Phobius"/>
    </source>
</evidence>
<proteinExistence type="predicted"/>
<dbReference type="InterPro" id="IPR014710">
    <property type="entry name" value="RmlC-like_jellyroll"/>
</dbReference>